<sequence>MSPLIDFSALTSVIVAGILLGAGLPALFAVGVKSLVPASGATQPSPVRKIFAYVCFGICALAILGGVAFLAYGGHS</sequence>
<accession>A0AAU7DUZ8</accession>
<name>A0AAU7DUZ8_9MICO</name>
<feature type="transmembrane region" description="Helical" evidence="1">
    <location>
        <begin position="7"/>
        <end position="30"/>
    </location>
</feature>
<organism evidence="2">
    <name type="scientific">Jonesiaceae bacterium BS-20</name>
    <dbReference type="NCBI Taxonomy" id="3120821"/>
    <lineage>
        <taxon>Bacteria</taxon>
        <taxon>Bacillati</taxon>
        <taxon>Actinomycetota</taxon>
        <taxon>Actinomycetes</taxon>
        <taxon>Micrococcales</taxon>
        <taxon>Jonesiaceae</taxon>
    </lineage>
</organism>
<keyword evidence="1" id="KW-0812">Transmembrane</keyword>
<dbReference type="AlphaFoldDB" id="A0AAU7DUZ8"/>
<evidence type="ECO:0000256" key="1">
    <source>
        <dbReference type="SAM" id="Phobius"/>
    </source>
</evidence>
<protein>
    <submittedName>
        <fullName evidence="2">Uncharacterized protein</fullName>
    </submittedName>
</protein>
<proteinExistence type="predicted"/>
<evidence type="ECO:0000313" key="2">
    <source>
        <dbReference type="EMBL" id="XBH21653.1"/>
    </source>
</evidence>
<gene>
    <name evidence="2" type="ORF">V5R04_15825</name>
</gene>
<keyword evidence="1" id="KW-1133">Transmembrane helix</keyword>
<keyword evidence="1" id="KW-0472">Membrane</keyword>
<dbReference type="EMBL" id="CP146203">
    <property type="protein sequence ID" value="XBH21653.1"/>
    <property type="molecule type" value="Genomic_DNA"/>
</dbReference>
<feature type="transmembrane region" description="Helical" evidence="1">
    <location>
        <begin position="50"/>
        <end position="72"/>
    </location>
</feature>
<reference evidence="2" key="1">
    <citation type="submission" date="2024-02" db="EMBL/GenBank/DDBJ databases">
        <title>Tomenella chthoni gen. nov. sp. nov., a member of the family Jonesiaceae isolated from bat guano.</title>
        <authorList>
            <person name="Miller S.L."/>
            <person name="King J."/>
            <person name="Sankaranarayanan K."/>
            <person name="Lawson P.A."/>
        </authorList>
    </citation>
    <scope>NUCLEOTIDE SEQUENCE</scope>
    <source>
        <strain evidence="2">BS-20</strain>
    </source>
</reference>